<evidence type="ECO:0000313" key="2">
    <source>
        <dbReference type="EMBL" id="MFD0791255.1"/>
    </source>
</evidence>
<evidence type="ECO:0000256" key="1">
    <source>
        <dbReference type="SAM" id="Phobius"/>
    </source>
</evidence>
<dbReference type="NCBIfam" id="TIGR02532">
    <property type="entry name" value="IV_pilin_GFxxxE"/>
    <property type="match status" value="1"/>
</dbReference>
<accession>A0ABW3AKE1</accession>
<feature type="transmembrane region" description="Helical" evidence="1">
    <location>
        <begin position="12"/>
        <end position="33"/>
    </location>
</feature>
<keyword evidence="3" id="KW-1185">Reference proteome</keyword>
<name>A0ABW3AKE1_9MICO</name>
<dbReference type="RefSeq" id="WP_204979032.1">
    <property type="nucleotide sequence ID" value="NZ_JBHTII010000002.1"/>
</dbReference>
<keyword evidence="1" id="KW-1133">Transmembrane helix</keyword>
<dbReference type="InterPro" id="IPR012902">
    <property type="entry name" value="N_methyl_site"/>
</dbReference>
<keyword evidence="1" id="KW-0472">Membrane</keyword>
<gene>
    <name evidence="2" type="ORF">ACFQ0P_12665</name>
</gene>
<dbReference type="Proteomes" id="UP001597055">
    <property type="component" value="Unassembled WGS sequence"/>
</dbReference>
<protein>
    <submittedName>
        <fullName evidence="2">Prepilin-type N-terminal cleavage/methylation domain-containing protein</fullName>
    </submittedName>
</protein>
<dbReference type="Pfam" id="PF07963">
    <property type="entry name" value="N_methyl"/>
    <property type="match status" value="1"/>
</dbReference>
<organism evidence="2 3">
    <name type="scientific">Microbacterium insulae</name>
    <dbReference type="NCBI Taxonomy" id="483014"/>
    <lineage>
        <taxon>Bacteria</taxon>
        <taxon>Bacillati</taxon>
        <taxon>Actinomycetota</taxon>
        <taxon>Actinomycetes</taxon>
        <taxon>Micrococcales</taxon>
        <taxon>Microbacteriaceae</taxon>
        <taxon>Microbacterium</taxon>
    </lineage>
</organism>
<proteinExistence type="predicted"/>
<evidence type="ECO:0000313" key="3">
    <source>
        <dbReference type="Proteomes" id="UP001597055"/>
    </source>
</evidence>
<dbReference type="EMBL" id="JBHTII010000002">
    <property type="protein sequence ID" value="MFD0791255.1"/>
    <property type="molecule type" value="Genomic_DNA"/>
</dbReference>
<sequence>MFRNEDDGFSLVEVIMAMFLLAVLALTVLPLIIGATQVSVSNRDLVAATTFANAQLAPIKAAFPNDPATPTSCATLRSTYASTAVPDPAGTGLTADVTIGTCPAAYPGTVEVTVRVVEDGTTIVTVPTRIMVSLS</sequence>
<keyword evidence="1" id="KW-0812">Transmembrane</keyword>
<comment type="caution">
    <text evidence="2">The sequence shown here is derived from an EMBL/GenBank/DDBJ whole genome shotgun (WGS) entry which is preliminary data.</text>
</comment>
<reference evidence="3" key="1">
    <citation type="journal article" date="2019" name="Int. J. Syst. Evol. Microbiol.">
        <title>The Global Catalogue of Microorganisms (GCM) 10K type strain sequencing project: providing services to taxonomists for standard genome sequencing and annotation.</title>
        <authorList>
            <consortium name="The Broad Institute Genomics Platform"/>
            <consortium name="The Broad Institute Genome Sequencing Center for Infectious Disease"/>
            <person name="Wu L."/>
            <person name="Ma J."/>
        </authorList>
    </citation>
    <scope>NUCLEOTIDE SEQUENCE [LARGE SCALE GENOMIC DNA]</scope>
    <source>
        <strain evidence="3">CCUG 54523</strain>
    </source>
</reference>